<protein>
    <submittedName>
        <fullName evidence="1">Uncharacterized protein</fullName>
    </submittedName>
</protein>
<accession>A0A6G6ADG4</accession>
<proteinExistence type="predicted"/>
<evidence type="ECO:0000313" key="1">
    <source>
        <dbReference type="EMBL" id="QID06470.1"/>
    </source>
</evidence>
<sequence>MSGDRYQRMVQFEQLRNIPQYVINEMTEDQYNNFRKNYIELHFELFPLNAISVPTKQQPIDTKKYDQVKEDFKEKVIQSVALALHYVKYPNDPKDLYAEFDRILKHKLNGVNYAI</sequence>
<organism evidence="1">
    <name type="scientific">Borely moumouvirus</name>
    <dbReference type="NCBI Taxonomy" id="2712067"/>
    <lineage>
        <taxon>Viruses</taxon>
        <taxon>Varidnaviria</taxon>
        <taxon>Bamfordvirae</taxon>
        <taxon>Nucleocytoviricota</taxon>
        <taxon>Megaviricetes</taxon>
        <taxon>Imitervirales</taxon>
        <taxon>Mimiviridae</taxon>
        <taxon>Megamimivirinae</taxon>
        <taxon>Moumouvirus</taxon>
    </lineage>
</organism>
<dbReference type="EMBL" id="MN175499">
    <property type="protein sequence ID" value="QID06470.1"/>
    <property type="molecule type" value="Genomic_DNA"/>
</dbReference>
<reference evidence="1" key="1">
    <citation type="submission" date="2019-07" db="EMBL/GenBank/DDBJ databases">
        <title>The discovery of a new lineage B mimivirus raises questions about particles surface fibrils.</title>
        <authorList>
            <person name="Silva L.K.S."/>
            <person name="Rodrigues R.A.L."/>
            <person name="Andrade A.C.S.P."/>
            <person name="Hikida H."/>
            <person name="Andreani J."/>
            <person name="Levasseur A."/>
            <person name="La Scola B."/>
            <person name="Abrahao J.S."/>
        </authorList>
    </citation>
    <scope>NUCLEOTIDE SEQUENCE</scope>
    <source>
        <strain evidence="1">B60</strain>
    </source>
</reference>
<name>A0A6G6ADG4_9VIRU</name>